<sequence length="48" mass="5283">MDSSNGLKGSLSETRLHWHQKAIFSVIESGGLDWTSPKVSDVVPYKHG</sequence>
<evidence type="ECO:0000313" key="1">
    <source>
        <dbReference type="EMBL" id="KAK8528290.1"/>
    </source>
</evidence>
<keyword evidence="2" id="KW-1185">Reference proteome</keyword>
<comment type="caution">
    <text evidence="1">The sequence shown here is derived from an EMBL/GenBank/DDBJ whole genome shotgun (WGS) entry which is preliminary data.</text>
</comment>
<reference evidence="1 2" key="1">
    <citation type="journal article" date="2024" name="G3 (Bethesda)">
        <title>Genome assembly of Hibiscus sabdariffa L. provides insights into metabolisms of medicinal natural products.</title>
        <authorList>
            <person name="Kim T."/>
        </authorList>
    </citation>
    <scope>NUCLEOTIDE SEQUENCE [LARGE SCALE GENOMIC DNA]</scope>
    <source>
        <strain evidence="1">TK-2024</strain>
        <tissue evidence="1">Old leaves</tissue>
    </source>
</reference>
<name>A0ABR2D2J0_9ROSI</name>
<organism evidence="1 2">
    <name type="scientific">Hibiscus sabdariffa</name>
    <name type="common">roselle</name>
    <dbReference type="NCBI Taxonomy" id="183260"/>
    <lineage>
        <taxon>Eukaryota</taxon>
        <taxon>Viridiplantae</taxon>
        <taxon>Streptophyta</taxon>
        <taxon>Embryophyta</taxon>
        <taxon>Tracheophyta</taxon>
        <taxon>Spermatophyta</taxon>
        <taxon>Magnoliopsida</taxon>
        <taxon>eudicotyledons</taxon>
        <taxon>Gunneridae</taxon>
        <taxon>Pentapetalae</taxon>
        <taxon>rosids</taxon>
        <taxon>malvids</taxon>
        <taxon>Malvales</taxon>
        <taxon>Malvaceae</taxon>
        <taxon>Malvoideae</taxon>
        <taxon>Hibiscus</taxon>
    </lineage>
</organism>
<accession>A0ABR2D2J0</accession>
<proteinExistence type="predicted"/>
<evidence type="ECO:0000313" key="2">
    <source>
        <dbReference type="Proteomes" id="UP001472677"/>
    </source>
</evidence>
<dbReference type="Proteomes" id="UP001472677">
    <property type="component" value="Unassembled WGS sequence"/>
</dbReference>
<protein>
    <submittedName>
        <fullName evidence="1">Uncharacterized protein</fullName>
    </submittedName>
</protein>
<dbReference type="EMBL" id="JBBPBM010000037">
    <property type="protein sequence ID" value="KAK8528290.1"/>
    <property type="molecule type" value="Genomic_DNA"/>
</dbReference>
<gene>
    <name evidence="1" type="ORF">V6N12_074821</name>
</gene>